<feature type="transmembrane region" description="Helical" evidence="6">
    <location>
        <begin position="307"/>
        <end position="331"/>
    </location>
</feature>
<reference evidence="8 9" key="1">
    <citation type="submission" date="2019-06" db="EMBL/GenBank/DDBJ databases">
        <title>Whole genome shotgun sequence of Cellulomonas uda NBRC 3747.</title>
        <authorList>
            <person name="Hosoyama A."/>
            <person name="Uohara A."/>
            <person name="Ohji S."/>
            <person name="Ichikawa N."/>
        </authorList>
    </citation>
    <scope>NUCLEOTIDE SEQUENCE [LARGE SCALE GENOMIC DNA]</scope>
    <source>
        <strain evidence="8 9">NBRC 3747</strain>
    </source>
</reference>
<protein>
    <recommendedName>
        <fullName evidence="7">Major facilitator superfamily (MFS) profile domain-containing protein</fullName>
    </recommendedName>
</protein>
<feature type="transmembrane region" description="Helical" evidence="6">
    <location>
        <begin position="343"/>
        <end position="364"/>
    </location>
</feature>
<dbReference type="PANTHER" id="PTHR23501">
    <property type="entry name" value="MAJOR FACILITATOR SUPERFAMILY"/>
    <property type="match status" value="1"/>
</dbReference>
<dbReference type="SUPFAM" id="SSF103473">
    <property type="entry name" value="MFS general substrate transporter"/>
    <property type="match status" value="1"/>
</dbReference>
<dbReference type="InterPro" id="IPR020846">
    <property type="entry name" value="MFS_dom"/>
</dbReference>
<feature type="transmembrane region" description="Helical" evidence="6">
    <location>
        <begin position="20"/>
        <end position="41"/>
    </location>
</feature>
<dbReference type="EMBL" id="BJLP01000006">
    <property type="protein sequence ID" value="GEA80165.1"/>
    <property type="molecule type" value="Genomic_DNA"/>
</dbReference>
<comment type="subcellular location">
    <subcellularLocation>
        <location evidence="1">Cell membrane</location>
        <topology evidence="1">Multi-pass membrane protein</topology>
    </subcellularLocation>
</comment>
<dbReference type="Pfam" id="PF07690">
    <property type="entry name" value="MFS_1"/>
    <property type="match status" value="1"/>
</dbReference>
<proteinExistence type="predicted"/>
<feature type="transmembrane region" description="Helical" evidence="6">
    <location>
        <begin position="278"/>
        <end position="301"/>
    </location>
</feature>
<feature type="transmembrane region" description="Helical" evidence="6">
    <location>
        <begin position="438"/>
        <end position="458"/>
    </location>
</feature>
<name>A0A4Y3KAY3_CELUD</name>
<keyword evidence="9" id="KW-1185">Reference proteome</keyword>
<dbReference type="AlphaFoldDB" id="A0A4Y3KAY3"/>
<dbReference type="InterPro" id="IPR036259">
    <property type="entry name" value="MFS_trans_sf"/>
</dbReference>
<keyword evidence="3 6" id="KW-1133">Transmembrane helix</keyword>
<evidence type="ECO:0000256" key="5">
    <source>
        <dbReference type="SAM" id="MobiDB-lite"/>
    </source>
</evidence>
<accession>A0A4Y3KAY3</accession>
<evidence type="ECO:0000256" key="1">
    <source>
        <dbReference type="ARBA" id="ARBA00004651"/>
    </source>
</evidence>
<keyword evidence="2 6" id="KW-0812">Transmembrane</keyword>
<feature type="transmembrane region" description="Helical" evidence="6">
    <location>
        <begin position="222"/>
        <end position="239"/>
    </location>
</feature>
<comment type="caution">
    <text evidence="8">The sequence shown here is derived from an EMBL/GenBank/DDBJ whole genome shotgun (WGS) entry which is preliminary data.</text>
</comment>
<feature type="domain" description="Major facilitator superfamily (MFS) profile" evidence="7">
    <location>
        <begin position="19"/>
        <end position="462"/>
    </location>
</feature>
<feature type="region of interest" description="Disordered" evidence="5">
    <location>
        <begin position="467"/>
        <end position="487"/>
    </location>
</feature>
<feature type="transmembrane region" description="Helical" evidence="6">
    <location>
        <begin position="170"/>
        <end position="189"/>
    </location>
</feature>
<dbReference type="RefSeq" id="WP_244937625.1">
    <property type="nucleotide sequence ID" value="NZ_BJLP01000006.1"/>
</dbReference>
<feature type="transmembrane region" description="Helical" evidence="6">
    <location>
        <begin position="245"/>
        <end position="266"/>
    </location>
</feature>
<organism evidence="8 9">
    <name type="scientific">Cellulomonas uda</name>
    <dbReference type="NCBI Taxonomy" id="1714"/>
    <lineage>
        <taxon>Bacteria</taxon>
        <taxon>Bacillati</taxon>
        <taxon>Actinomycetota</taxon>
        <taxon>Actinomycetes</taxon>
        <taxon>Micrococcales</taxon>
        <taxon>Cellulomonadaceae</taxon>
        <taxon>Cellulomonas</taxon>
    </lineage>
</organism>
<feature type="transmembrane region" description="Helical" evidence="6">
    <location>
        <begin position="113"/>
        <end position="130"/>
    </location>
</feature>
<gene>
    <name evidence="8" type="ORF">CUD01_06090</name>
</gene>
<evidence type="ECO:0000256" key="6">
    <source>
        <dbReference type="SAM" id="Phobius"/>
    </source>
</evidence>
<evidence type="ECO:0000256" key="4">
    <source>
        <dbReference type="ARBA" id="ARBA00023136"/>
    </source>
</evidence>
<dbReference type="PANTHER" id="PTHR23501:SF154">
    <property type="entry name" value="MULTIDRUG-EFFLUX TRANSPORTER RV1634-RELATED"/>
    <property type="match status" value="1"/>
</dbReference>
<dbReference type="PROSITE" id="PS50850">
    <property type="entry name" value="MFS"/>
    <property type="match status" value="1"/>
</dbReference>
<dbReference type="Proteomes" id="UP000315842">
    <property type="component" value="Unassembled WGS sequence"/>
</dbReference>
<evidence type="ECO:0000259" key="7">
    <source>
        <dbReference type="PROSITE" id="PS50850"/>
    </source>
</evidence>
<keyword evidence="4 6" id="KW-0472">Membrane</keyword>
<dbReference type="Gene3D" id="1.20.1250.20">
    <property type="entry name" value="MFS general substrate transporter like domains"/>
    <property type="match status" value="1"/>
</dbReference>
<feature type="transmembrane region" description="Helical" evidence="6">
    <location>
        <begin position="370"/>
        <end position="387"/>
    </location>
</feature>
<feature type="transmembrane region" description="Helical" evidence="6">
    <location>
        <begin position="85"/>
        <end position="107"/>
    </location>
</feature>
<sequence length="487" mass="48623">MPAAVTPDARAVWTRLRATTWALCAIVFLAAFESLAVTTVMPTVSLELDGAGLYAVAFAAPLASGVVGMVLAGAWADRTGPARPLVAAAGAFVLGLVVAGLAPTMVVLAGGRLLQGLGGGALTVVSYVVVARLYPGELHPRVFAGFSAAWVVPSLVGPPVAGLVTEHLHWRWVFLAVAVLVVPVVAVVLRRVAPVGAPEPADASRAAPDRAAGGSRVASRRVAWAVLAAVAVLALGASAELTGAATTATAVVGGGVALVALARLVPAGTLRAVRGLPAVVASRGLLAGAFFGAEVYLPYLLTRRYDVAATLAGVTLTGAALTWALASWLQGRLGETRLGHERAIRVGTIVVTLGIAASTLAAAVHAPVPVLVVTWATAGFGMGLTYARQTVLVLRYSSREAAGTNSSALSVADSIGASMALAVTGVVFAAAADQGGDAPYVACLALTVVLAAGSAVVARRVAARQATGPAGSPAPAVEPTDPSAART</sequence>
<feature type="transmembrane region" description="Helical" evidence="6">
    <location>
        <begin position="142"/>
        <end position="164"/>
    </location>
</feature>
<evidence type="ECO:0000256" key="2">
    <source>
        <dbReference type="ARBA" id="ARBA00022692"/>
    </source>
</evidence>
<dbReference type="InterPro" id="IPR011701">
    <property type="entry name" value="MFS"/>
</dbReference>
<dbReference type="PRINTS" id="PR01036">
    <property type="entry name" value="TCRTETB"/>
</dbReference>
<dbReference type="GO" id="GO:0005886">
    <property type="term" value="C:plasma membrane"/>
    <property type="evidence" value="ECO:0007669"/>
    <property type="project" value="UniProtKB-SubCell"/>
</dbReference>
<dbReference type="GO" id="GO:0022857">
    <property type="term" value="F:transmembrane transporter activity"/>
    <property type="evidence" value="ECO:0007669"/>
    <property type="project" value="InterPro"/>
</dbReference>
<evidence type="ECO:0000313" key="9">
    <source>
        <dbReference type="Proteomes" id="UP000315842"/>
    </source>
</evidence>
<feature type="transmembrane region" description="Helical" evidence="6">
    <location>
        <begin position="408"/>
        <end position="432"/>
    </location>
</feature>
<feature type="transmembrane region" description="Helical" evidence="6">
    <location>
        <begin position="53"/>
        <end position="73"/>
    </location>
</feature>
<evidence type="ECO:0000313" key="8">
    <source>
        <dbReference type="EMBL" id="GEA80165.1"/>
    </source>
</evidence>
<evidence type="ECO:0000256" key="3">
    <source>
        <dbReference type="ARBA" id="ARBA00022989"/>
    </source>
</evidence>